<comment type="caution">
    <text evidence="2">The sequence shown here is derived from an EMBL/GenBank/DDBJ whole genome shotgun (WGS) entry which is preliminary data.</text>
</comment>
<dbReference type="InterPro" id="IPR003593">
    <property type="entry name" value="AAA+_ATPase"/>
</dbReference>
<dbReference type="GO" id="GO:0005524">
    <property type="term" value="F:ATP binding"/>
    <property type="evidence" value="ECO:0007669"/>
    <property type="project" value="UniProtKB-KW"/>
</dbReference>
<dbReference type="SMART" id="SM00382">
    <property type="entry name" value="AAA"/>
    <property type="match status" value="1"/>
</dbReference>
<sequence length="457" mass="48838">MTALATSAATATTSEPALALAELWPAVPRSVREAGLPAALIAELIAKAILLSGKTPLSQLSTRLHLSLNVLREVLDLLVAEHVLEVAWRGDSDLDVQYQLTASGRQRATAWLERCAYVGPAPVPLAAYAALVERQAAQMLSLSAEDLANELGDVFLATAQQRMLGAALYAGRTVLLHGPSGSGKSTLARRLGSLLQGVVAVPHALLIGSDIVQVYDALLHRAPQPYQLRQLGERRSCDPRWVLCQRPVLTLDAELTSAQLELQADTQAGCYRAPPQLQANNGLLIVDDLGRQHMPASDLLNRLTLAQELGRSSMSVGAASAVTVSCRLQLVFVTSMQPASLFDASALRRLSYKIGIDALDAASYRTLFRHRCVNSGVVFDDAALRYLVDQLHGGSGLPLLACYPAEIVGRIRDFAGFLGEAPRVTVATLDQAWISMFADYPSLPATAGAAPDSQRAI</sequence>
<evidence type="ECO:0000259" key="1">
    <source>
        <dbReference type="SMART" id="SM00382"/>
    </source>
</evidence>
<evidence type="ECO:0000313" key="3">
    <source>
        <dbReference type="Proteomes" id="UP000444316"/>
    </source>
</evidence>
<dbReference type="Gene3D" id="3.40.50.300">
    <property type="entry name" value="P-loop containing nucleotide triphosphate hydrolases"/>
    <property type="match status" value="1"/>
</dbReference>
<dbReference type="Proteomes" id="UP000444316">
    <property type="component" value="Unassembled WGS sequence"/>
</dbReference>
<name>A0A845I5J1_9BURK</name>
<dbReference type="RefSeq" id="WP_161035923.1">
    <property type="nucleotide sequence ID" value="NZ_WWCL01000003.1"/>
</dbReference>
<keyword evidence="2" id="KW-0067">ATP-binding</keyword>
<dbReference type="CDD" id="cd02019">
    <property type="entry name" value="NK"/>
    <property type="match status" value="1"/>
</dbReference>
<feature type="domain" description="AAA+ ATPase" evidence="1">
    <location>
        <begin position="170"/>
        <end position="360"/>
    </location>
</feature>
<reference evidence="2" key="1">
    <citation type="submission" date="2019-12" db="EMBL/GenBank/DDBJ databases">
        <title>Novel species isolated from a subtropical stream in China.</title>
        <authorList>
            <person name="Lu H."/>
        </authorList>
    </citation>
    <scope>NUCLEOTIDE SEQUENCE [LARGE SCALE GENOMIC DNA]</scope>
    <source>
        <strain evidence="2">FT93W</strain>
    </source>
</reference>
<keyword evidence="2" id="KW-0547">Nucleotide-binding</keyword>
<dbReference type="InterPro" id="IPR027417">
    <property type="entry name" value="P-loop_NTPase"/>
</dbReference>
<dbReference type="EMBL" id="WWCL01000003">
    <property type="protein sequence ID" value="MYN46388.1"/>
    <property type="molecule type" value="Genomic_DNA"/>
</dbReference>
<dbReference type="AlphaFoldDB" id="A0A845I5J1"/>
<evidence type="ECO:0000313" key="2">
    <source>
        <dbReference type="EMBL" id="MYN46388.1"/>
    </source>
</evidence>
<accession>A0A845I5J1</accession>
<protein>
    <submittedName>
        <fullName evidence="2">ATP-binding protein</fullName>
    </submittedName>
</protein>
<gene>
    <name evidence="2" type="ORF">GTP23_15160</name>
</gene>
<proteinExistence type="predicted"/>
<organism evidence="2 3">
    <name type="scientific">Duganella fentianensis</name>
    <dbReference type="NCBI Taxonomy" id="2692177"/>
    <lineage>
        <taxon>Bacteria</taxon>
        <taxon>Pseudomonadati</taxon>
        <taxon>Pseudomonadota</taxon>
        <taxon>Betaproteobacteria</taxon>
        <taxon>Burkholderiales</taxon>
        <taxon>Oxalobacteraceae</taxon>
        <taxon>Telluria group</taxon>
        <taxon>Duganella</taxon>
    </lineage>
</organism>
<dbReference type="SUPFAM" id="SSF52540">
    <property type="entry name" value="P-loop containing nucleoside triphosphate hydrolases"/>
    <property type="match status" value="2"/>
</dbReference>
<keyword evidence="3" id="KW-1185">Reference proteome</keyword>